<gene>
    <name evidence="1" type="ORF">EIB73_13585</name>
</gene>
<name>A0A3G8XZJ7_9FLAO</name>
<dbReference type="AlphaFoldDB" id="A0A3G8XZJ7"/>
<dbReference type="Proteomes" id="UP000270185">
    <property type="component" value="Chromosome"/>
</dbReference>
<evidence type="ECO:0000313" key="1">
    <source>
        <dbReference type="EMBL" id="AZI34141.1"/>
    </source>
</evidence>
<protein>
    <submittedName>
        <fullName evidence="1">Glycosyltransferase</fullName>
    </submittedName>
</protein>
<organism evidence="1 2">
    <name type="scientific">Kaistella carnis</name>
    <dbReference type="NCBI Taxonomy" id="1241979"/>
    <lineage>
        <taxon>Bacteria</taxon>
        <taxon>Pseudomonadati</taxon>
        <taxon>Bacteroidota</taxon>
        <taxon>Flavobacteriia</taxon>
        <taxon>Flavobacteriales</taxon>
        <taxon>Weeksellaceae</taxon>
        <taxon>Chryseobacterium group</taxon>
        <taxon>Kaistella</taxon>
    </lineage>
</organism>
<dbReference type="EMBL" id="CP034159">
    <property type="protein sequence ID" value="AZI34141.1"/>
    <property type="molecule type" value="Genomic_DNA"/>
</dbReference>
<dbReference type="PANTHER" id="PTHR12526">
    <property type="entry name" value="GLYCOSYLTRANSFERASE"/>
    <property type="match status" value="1"/>
</dbReference>
<sequence>MKIVIPIFGFGPAGGSRVLSQLANHWIMQKHEVIFICYKGSTAPYYPTNAEIYYFDNNGNLSTNNDTLYKRPIFGILKLRKILEKVLNNFDCDIILANHSLTADPVSRSINKAKKFYYIQAYEPDFYHGLSIKNFILKRITINSYNLQNLNLVVNSEMYFNYNEIKAKRYVPPGLDLKIFSPNLNETKSDKVILGTIGRKEKHKGTSYIIEAFKILREKFGNKIELHIAFGDKIFENIEGIKVFHPNGDLNLAKFYKSLNVYICAQTIQLQAIHYPIIECMACKVPVITTGYYPSNKFNSFLIPIENVNAIIDKAEVFMHTNINEINKIKEIAFNDILEFDWSNVSKKMINYFKE</sequence>
<dbReference type="PANTHER" id="PTHR12526:SF630">
    <property type="entry name" value="GLYCOSYLTRANSFERASE"/>
    <property type="match status" value="1"/>
</dbReference>
<keyword evidence="2" id="KW-1185">Reference proteome</keyword>
<dbReference type="GO" id="GO:0016740">
    <property type="term" value="F:transferase activity"/>
    <property type="evidence" value="ECO:0007669"/>
    <property type="project" value="UniProtKB-KW"/>
</dbReference>
<accession>A0A3G8XZJ7</accession>
<dbReference type="Pfam" id="PF13692">
    <property type="entry name" value="Glyco_trans_1_4"/>
    <property type="match status" value="1"/>
</dbReference>
<dbReference type="KEGG" id="ccas:EIB73_13585"/>
<dbReference type="Gene3D" id="3.40.50.2000">
    <property type="entry name" value="Glycogen Phosphorylase B"/>
    <property type="match status" value="1"/>
</dbReference>
<reference evidence="2" key="1">
    <citation type="submission" date="2018-11" db="EMBL/GenBank/DDBJ databases">
        <title>Proposal to divide the Flavobacteriaceae and reorganize its genera based on Amino Acid Identity values calculated from whole genome sequences.</title>
        <authorList>
            <person name="Nicholson A.C."/>
            <person name="Gulvik C.A."/>
            <person name="Whitney A.M."/>
            <person name="Humrighouse B.W."/>
            <person name="Bell M."/>
            <person name="Holmes B."/>
            <person name="Steigerwalt A.G."/>
            <person name="Villarma A."/>
            <person name="Sheth M."/>
            <person name="Batra D."/>
            <person name="Pryor J."/>
            <person name="Bernardet J.-F."/>
            <person name="Hugo C."/>
            <person name="Kampfer P."/>
            <person name="Newman J.D."/>
            <person name="McQuiston J.R."/>
        </authorList>
    </citation>
    <scope>NUCLEOTIDE SEQUENCE [LARGE SCALE GENOMIC DNA]</scope>
    <source>
        <strain evidence="2">G0081</strain>
    </source>
</reference>
<evidence type="ECO:0000313" key="2">
    <source>
        <dbReference type="Proteomes" id="UP000270185"/>
    </source>
</evidence>
<dbReference type="Gene3D" id="3.40.50.11090">
    <property type="match status" value="1"/>
</dbReference>
<proteinExistence type="predicted"/>
<dbReference type="OrthoDB" id="1522162at2"/>
<dbReference type="SUPFAM" id="SSF53756">
    <property type="entry name" value="UDP-Glycosyltransferase/glycogen phosphorylase"/>
    <property type="match status" value="1"/>
</dbReference>
<keyword evidence="1" id="KW-0808">Transferase</keyword>
<dbReference type="RefSeq" id="WP_125025777.1">
    <property type="nucleotide sequence ID" value="NZ_CP034159.1"/>
</dbReference>